<dbReference type="SUPFAM" id="SSF102114">
    <property type="entry name" value="Radical SAM enzymes"/>
    <property type="match status" value="1"/>
</dbReference>
<dbReference type="GO" id="GO:0046872">
    <property type="term" value="F:metal ion binding"/>
    <property type="evidence" value="ECO:0007669"/>
    <property type="project" value="UniProtKB-KW"/>
</dbReference>
<reference evidence="5 6" key="1">
    <citation type="submission" date="2020-02" db="EMBL/GenBank/DDBJ databases">
        <title>Genome assembly of a novel Clostridium senegalense strain.</title>
        <authorList>
            <person name="Gupta T.B."/>
            <person name="Jauregui R."/>
            <person name="Maclean P."/>
            <person name="Nawarathana A."/>
            <person name="Brightwell G."/>
        </authorList>
    </citation>
    <scope>NUCLEOTIDE SEQUENCE [LARGE SCALE GENOMIC DNA]</scope>
    <source>
        <strain evidence="5 6">AGRFS4</strain>
    </source>
</reference>
<dbReference type="InterPro" id="IPR007197">
    <property type="entry name" value="rSAM"/>
</dbReference>
<dbReference type="EMBL" id="JAAGPU010000042">
    <property type="protein sequence ID" value="NEU06372.1"/>
    <property type="molecule type" value="Genomic_DNA"/>
</dbReference>
<dbReference type="PANTHER" id="PTHR43432:SF5">
    <property type="entry name" value="ELP3_MIAA_NIFB-LIKE RADICAL SAM CORE DOMAIN-CONTAINING PROTEIN"/>
    <property type="match status" value="1"/>
</dbReference>
<dbReference type="SFLD" id="SFLDG01084">
    <property type="entry name" value="Uncharacterised_Radical_SAM_Su"/>
    <property type="match status" value="1"/>
</dbReference>
<dbReference type="CDD" id="cd01335">
    <property type="entry name" value="Radical_SAM"/>
    <property type="match status" value="1"/>
</dbReference>
<keyword evidence="6" id="KW-1185">Reference proteome</keyword>
<dbReference type="Gene3D" id="3.80.30.30">
    <property type="match status" value="1"/>
</dbReference>
<gene>
    <name evidence="5" type="ORF">G3M99_16285</name>
</gene>
<evidence type="ECO:0000313" key="6">
    <source>
        <dbReference type="Proteomes" id="UP000481872"/>
    </source>
</evidence>
<dbReference type="GO" id="GO:0051536">
    <property type="term" value="F:iron-sulfur cluster binding"/>
    <property type="evidence" value="ECO:0007669"/>
    <property type="project" value="UniProtKB-KW"/>
</dbReference>
<organism evidence="5 6">
    <name type="scientific">Clostridium senegalense</name>
    <dbReference type="NCBI Taxonomy" id="1465809"/>
    <lineage>
        <taxon>Bacteria</taxon>
        <taxon>Bacillati</taxon>
        <taxon>Bacillota</taxon>
        <taxon>Clostridia</taxon>
        <taxon>Eubacteriales</taxon>
        <taxon>Clostridiaceae</taxon>
        <taxon>Clostridium</taxon>
    </lineage>
</organism>
<dbReference type="Pfam" id="PF04055">
    <property type="entry name" value="Radical_SAM"/>
    <property type="match status" value="1"/>
</dbReference>
<protein>
    <submittedName>
        <fullName evidence="5">Radical SAM protein</fullName>
    </submittedName>
</protein>
<dbReference type="InterPro" id="IPR058240">
    <property type="entry name" value="rSAM_sf"/>
</dbReference>
<comment type="caution">
    <text evidence="5">The sequence shown here is derived from an EMBL/GenBank/DDBJ whole genome shotgun (WGS) entry which is preliminary data.</text>
</comment>
<sequence length="294" mass="34361">MESIPCKTIITKNAHPNYWFGADYTMNIYKGCCHGCIYCDSRSSCYGIEEFDKVKIKKDALKIIEGELKSKRNKGVICTGAMSDPYNPFERKLNLTRQSLKLLNKYNFGVAIATKSDLITRDIDILKNINDISPVCVKMTITTFDDNMCKRIEPNVSLSSQRFKALEELANNGIYCGVLMMPILPFINDNEENIKSIIKRAENCGAKFIYPYFGVTLRDNQREYFYKKLDNNFPHIKNKYETNFRLKYNCQSLNRKILYDIFREHCDKSNIIYNMNKIIDDYKYDRTSQLSFFD</sequence>
<evidence type="ECO:0000313" key="5">
    <source>
        <dbReference type="EMBL" id="NEU06372.1"/>
    </source>
</evidence>
<accession>A0A6M0H9P7</accession>
<evidence type="ECO:0000256" key="3">
    <source>
        <dbReference type="ARBA" id="ARBA00023014"/>
    </source>
</evidence>
<evidence type="ECO:0000259" key="4">
    <source>
        <dbReference type="SMART" id="SM00729"/>
    </source>
</evidence>
<dbReference type="PANTHER" id="PTHR43432">
    <property type="entry name" value="SLR0285 PROTEIN"/>
    <property type="match status" value="1"/>
</dbReference>
<keyword evidence="2" id="KW-0408">Iron</keyword>
<dbReference type="Proteomes" id="UP000481872">
    <property type="component" value="Unassembled WGS sequence"/>
</dbReference>
<dbReference type="SMART" id="SM00729">
    <property type="entry name" value="Elp3"/>
    <property type="match status" value="1"/>
</dbReference>
<name>A0A6M0H9P7_9CLOT</name>
<evidence type="ECO:0000256" key="1">
    <source>
        <dbReference type="ARBA" id="ARBA00022723"/>
    </source>
</evidence>
<dbReference type="GO" id="GO:0003824">
    <property type="term" value="F:catalytic activity"/>
    <property type="evidence" value="ECO:0007669"/>
    <property type="project" value="InterPro"/>
</dbReference>
<feature type="domain" description="Elp3/MiaA/NifB-like radical SAM core" evidence="4">
    <location>
        <begin position="22"/>
        <end position="228"/>
    </location>
</feature>
<evidence type="ECO:0000256" key="2">
    <source>
        <dbReference type="ARBA" id="ARBA00023004"/>
    </source>
</evidence>
<dbReference type="SFLD" id="SFLDS00029">
    <property type="entry name" value="Radical_SAM"/>
    <property type="match status" value="1"/>
</dbReference>
<proteinExistence type="predicted"/>
<dbReference type="AlphaFoldDB" id="A0A6M0H9P7"/>
<keyword evidence="3" id="KW-0411">Iron-sulfur</keyword>
<dbReference type="InterPro" id="IPR006638">
    <property type="entry name" value="Elp3/MiaA/NifB-like_rSAM"/>
</dbReference>
<dbReference type="InterPro" id="IPR040086">
    <property type="entry name" value="MJ0683-like"/>
</dbReference>
<dbReference type="RefSeq" id="WP_199870817.1">
    <property type="nucleotide sequence ID" value="NZ_JAAGPU010000042.1"/>
</dbReference>
<keyword evidence="1" id="KW-0479">Metal-binding</keyword>